<dbReference type="Proteomes" id="UP000218505">
    <property type="component" value="Chromosome"/>
</dbReference>
<keyword evidence="2" id="KW-0472">Membrane</keyword>
<keyword evidence="5" id="KW-1185">Reference proteome</keyword>
<dbReference type="AlphaFoldDB" id="A0A290ZA48"/>
<organism evidence="4 5">
    <name type="scientific">Actinosynnema pretiosum</name>
    <dbReference type="NCBI Taxonomy" id="42197"/>
    <lineage>
        <taxon>Bacteria</taxon>
        <taxon>Bacillati</taxon>
        <taxon>Actinomycetota</taxon>
        <taxon>Actinomycetes</taxon>
        <taxon>Pseudonocardiales</taxon>
        <taxon>Pseudonocardiaceae</taxon>
        <taxon>Actinosynnema</taxon>
    </lineage>
</organism>
<feature type="transmembrane region" description="Helical" evidence="2">
    <location>
        <begin position="291"/>
        <end position="313"/>
    </location>
</feature>
<proteinExistence type="predicted"/>
<reference evidence="4" key="1">
    <citation type="submission" date="2017-09" db="EMBL/GenBank/DDBJ databases">
        <title>Complete Genome Sequence of ansamitocin-producing Bacterium Actinosynnema pretiosum X47.</title>
        <authorList>
            <person name="Cao G."/>
            <person name="Zong G."/>
            <person name="Zhong C."/>
            <person name="Fu J."/>
        </authorList>
    </citation>
    <scope>NUCLEOTIDE SEQUENCE [LARGE SCALE GENOMIC DNA]</scope>
    <source>
        <strain evidence="4">X47</strain>
    </source>
</reference>
<accession>A0A290ZA48</accession>
<evidence type="ECO:0000256" key="2">
    <source>
        <dbReference type="SAM" id="Phobius"/>
    </source>
</evidence>
<keyword evidence="2" id="KW-0812">Transmembrane</keyword>
<keyword evidence="3" id="KW-0732">Signal</keyword>
<dbReference type="EMBL" id="CP023445">
    <property type="protein sequence ID" value="ATE55911.1"/>
    <property type="molecule type" value="Genomic_DNA"/>
</dbReference>
<dbReference type="KEGG" id="apre:CNX65_23710"/>
<evidence type="ECO:0000313" key="4">
    <source>
        <dbReference type="EMBL" id="ATE55911.1"/>
    </source>
</evidence>
<gene>
    <name evidence="4" type="ORF">CNX65_23710</name>
</gene>
<protein>
    <submittedName>
        <fullName evidence="4">DUF916 domain-containing protein</fullName>
    </submittedName>
</protein>
<sequence length="338" mass="34980">MRPARAATLVALLTAALIPAPAHAQPAPEPEPAGRQTWSVSPAGAGGPDGRPGFEYVVEPGMRYDDHLAVRNLGDAELTVDLYAGDAVNTDTGGFDLLARDEPSSSVGRWISLPANRVTVPPRQVVVVPFSLAVPADAEPGDRVGGVVAALTTGADVQVERRVGARVYARVAGAVTPAVGVESLSAAYRASLNPAGTGELDVTYTVVNRGNVRLTLRPSVAVEGLFGLGEVTAADDVLPELLPGNAITLTRTVTGVWPLGPLDVRVTAEPVASAGQTLAGAVEPGAAETTAWAWSWTAITTLLLLAAILLALWRVRRKIRALRVAAAKPRSTTKNSGP</sequence>
<dbReference type="RefSeq" id="WP_096495740.1">
    <property type="nucleotide sequence ID" value="NZ_CP023445.1"/>
</dbReference>
<evidence type="ECO:0000256" key="3">
    <source>
        <dbReference type="SAM" id="SignalP"/>
    </source>
</evidence>
<evidence type="ECO:0000256" key="1">
    <source>
        <dbReference type="SAM" id="MobiDB-lite"/>
    </source>
</evidence>
<evidence type="ECO:0000313" key="5">
    <source>
        <dbReference type="Proteomes" id="UP000218505"/>
    </source>
</evidence>
<feature type="region of interest" description="Disordered" evidence="1">
    <location>
        <begin position="22"/>
        <end position="53"/>
    </location>
</feature>
<name>A0A290ZA48_9PSEU</name>
<feature type="signal peptide" evidence="3">
    <location>
        <begin position="1"/>
        <end position="24"/>
    </location>
</feature>
<feature type="chain" id="PRO_5013194383" evidence="3">
    <location>
        <begin position="25"/>
        <end position="338"/>
    </location>
</feature>
<keyword evidence="2" id="KW-1133">Transmembrane helix</keyword>